<dbReference type="PROSITE" id="PS51253">
    <property type="entry name" value="HTH_CENPB"/>
    <property type="match status" value="1"/>
</dbReference>
<organism evidence="3 4">
    <name type="scientific">Aphanomyces invadans</name>
    <dbReference type="NCBI Taxonomy" id="157072"/>
    <lineage>
        <taxon>Eukaryota</taxon>
        <taxon>Sar</taxon>
        <taxon>Stramenopiles</taxon>
        <taxon>Oomycota</taxon>
        <taxon>Saprolegniomycetes</taxon>
        <taxon>Saprolegniales</taxon>
        <taxon>Verrucalvaceae</taxon>
        <taxon>Aphanomyces</taxon>
    </lineage>
</organism>
<dbReference type="Proteomes" id="UP000285060">
    <property type="component" value="Unassembled WGS sequence"/>
</dbReference>
<comment type="caution">
    <text evidence="3">The sequence shown here is derived from an EMBL/GenBank/DDBJ whole genome shotgun (WGS) entry which is preliminary data.</text>
</comment>
<dbReference type="Pfam" id="PF03221">
    <property type="entry name" value="HTH_Tnp_Tc5"/>
    <property type="match status" value="1"/>
</dbReference>
<dbReference type="PANTHER" id="PTHR19303">
    <property type="entry name" value="TRANSPOSON"/>
    <property type="match status" value="1"/>
</dbReference>
<dbReference type="PANTHER" id="PTHR19303:SF57">
    <property type="entry name" value="HTH CENPB-TYPE DOMAIN-CONTAINING PROTEIN"/>
    <property type="match status" value="1"/>
</dbReference>
<name>A0A3R7AEI9_9STRA</name>
<evidence type="ECO:0000256" key="1">
    <source>
        <dbReference type="ARBA" id="ARBA00023125"/>
    </source>
</evidence>
<gene>
    <name evidence="3" type="ORF">DYB32_001281</name>
</gene>
<dbReference type="VEuPathDB" id="FungiDB:H310_13160"/>
<dbReference type="InterPro" id="IPR050863">
    <property type="entry name" value="CenT-Element_Derived"/>
</dbReference>
<reference evidence="3 4" key="1">
    <citation type="submission" date="2018-08" db="EMBL/GenBank/DDBJ databases">
        <title>Aphanomyces genome sequencing and annotation.</title>
        <authorList>
            <person name="Minardi D."/>
            <person name="Oidtmann B."/>
            <person name="Van Der Giezen M."/>
            <person name="Studholme D.J."/>
        </authorList>
    </citation>
    <scope>NUCLEOTIDE SEQUENCE [LARGE SCALE GENOMIC DNA]</scope>
    <source>
        <strain evidence="3 4">NJM0002</strain>
    </source>
</reference>
<protein>
    <recommendedName>
        <fullName evidence="2">HTH CENPB-type domain-containing protein</fullName>
    </recommendedName>
</protein>
<dbReference type="AlphaFoldDB" id="A0A3R7AEI9"/>
<sequence>MSACRYHRRPPCFHEVGDEEAAVQPRRGRPVSKYGPKKKPKQYKNAVVPYSERLTIIQYYDTYGMAATLNTFYAGLTLGARETMRKKVYSWLGKRDHIERLASSPTTAKLRCWRPLGAGTTLTVGAEEQLLRWVLDMRKDGVPVTHGMLRIMALDAANDLGLEGHEFYAGWHWINGFKRRHGLSLRGRTRIGQDTPEDGVEALDTFSKRVKAIVAQHGIDRVYNADQTGVNYEYLPTKTINTAGEKTIWVKCGGKTKERVTAMLLGDSTGAKHPLFLVLKTTKSKMKAVVQENLAARQGFGKTVWKSIVPMQEQNDCQIYGNPSAWWNSDISLSFLRYHFAERPDRATKKVLLLWDDFSAHFTEDVLAYAEEINVMLERIPPRYTWICQPADVAWNRPLKARLRQNWLDLIRRQLRNAKSRGIPFKLQPPSQATIVSWITESWSDLPASTIVNGFKKCRLVDGAPSTAEEPVVWWTTMF</sequence>
<proteinExistence type="predicted"/>
<dbReference type="GO" id="GO:0003677">
    <property type="term" value="F:DNA binding"/>
    <property type="evidence" value="ECO:0007669"/>
    <property type="project" value="UniProtKB-KW"/>
</dbReference>
<dbReference type="SUPFAM" id="SSF46689">
    <property type="entry name" value="Homeodomain-like"/>
    <property type="match status" value="1"/>
</dbReference>
<keyword evidence="4" id="KW-1185">Reference proteome</keyword>
<dbReference type="InterPro" id="IPR009057">
    <property type="entry name" value="Homeodomain-like_sf"/>
</dbReference>
<accession>A0A3R7AEI9</accession>
<dbReference type="InterPro" id="IPR006600">
    <property type="entry name" value="HTH_CenpB_DNA-bd_dom"/>
</dbReference>
<dbReference type="InterPro" id="IPR004875">
    <property type="entry name" value="DDE_SF_endonuclease_dom"/>
</dbReference>
<dbReference type="EMBL" id="QUSY01000050">
    <property type="protein sequence ID" value="RHY33934.1"/>
    <property type="molecule type" value="Genomic_DNA"/>
</dbReference>
<dbReference type="Pfam" id="PF03184">
    <property type="entry name" value="DDE_1"/>
    <property type="match status" value="1"/>
</dbReference>
<evidence type="ECO:0000259" key="2">
    <source>
        <dbReference type="PROSITE" id="PS51253"/>
    </source>
</evidence>
<dbReference type="Gene3D" id="1.10.10.60">
    <property type="entry name" value="Homeodomain-like"/>
    <property type="match status" value="1"/>
</dbReference>
<dbReference type="SMART" id="SM00674">
    <property type="entry name" value="CENPB"/>
    <property type="match status" value="1"/>
</dbReference>
<evidence type="ECO:0000313" key="3">
    <source>
        <dbReference type="EMBL" id="RHY33934.1"/>
    </source>
</evidence>
<feature type="domain" description="HTH CENPB-type" evidence="2">
    <location>
        <begin position="114"/>
        <end position="187"/>
    </location>
</feature>
<dbReference type="GO" id="GO:0005634">
    <property type="term" value="C:nucleus"/>
    <property type="evidence" value="ECO:0007669"/>
    <property type="project" value="TreeGrafter"/>
</dbReference>
<evidence type="ECO:0000313" key="4">
    <source>
        <dbReference type="Proteomes" id="UP000285060"/>
    </source>
</evidence>
<keyword evidence="1" id="KW-0238">DNA-binding</keyword>